<feature type="domain" description="O-antigen ligase-related" evidence="7">
    <location>
        <begin position="218"/>
        <end position="398"/>
    </location>
</feature>
<evidence type="ECO:0000313" key="9">
    <source>
        <dbReference type="Proteomes" id="UP000176389"/>
    </source>
</evidence>
<dbReference type="PANTHER" id="PTHR37422">
    <property type="entry name" value="TEICHURONIC ACID BIOSYNTHESIS PROTEIN TUAE"/>
    <property type="match status" value="1"/>
</dbReference>
<feature type="transmembrane region" description="Helical" evidence="6">
    <location>
        <begin position="442"/>
        <end position="461"/>
    </location>
</feature>
<dbReference type="GO" id="GO:0016020">
    <property type="term" value="C:membrane"/>
    <property type="evidence" value="ECO:0007669"/>
    <property type="project" value="UniProtKB-SubCell"/>
</dbReference>
<dbReference type="Gene3D" id="1.25.40.10">
    <property type="entry name" value="Tetratricopeptide repeat domain"/>
    <property type="match status" value="1"/>
</dbReference>
<dbReference type="InterPro" id="IPR051533">
    <property type="entry name" value="WaaL-like"/>
</dbReference>
<evidence type="ECO:0000256" key="3">
    <source>
        <dbReference type="ARBA" id="ARBA00022989"/>
    </source>
</evidence>
<dbReference type="PROSITE" id="PS50005">
    <property type="entry name" value="TPR"/>
    <property type="match status" value="1"/>
</dbReference>
<feature type="repeat" description="TPR" evidence="5">
    <location>
        <begin position="618"/>
        <end position="651"/>
    </location>
</feature>
<feature type="transmembrane region" description="Helical" evidence="6">
    <location>
        <begin position="187"/>
        <end position="206"/>
    </location>
</feature>
<protein>
    <recommendedName>
        <fullName evidence="7">O-antigen ligase-related domain-containing protein</fullName>
    </recommendedName>
</protein>
<feature type="transmembrane region" description="Helical" evidence="6">
    <location>
        <begin position="70"/>
        <end position="89"/>
    </location>
</feature>
<name>A0A1G1WEC7_9BACT</name>
<comment type="caution">
    <text evidence="8">The sequence shown here is derived from an EMBL/GenBank/DDBJ whole genome shotgun (WGS) entry which is preliminary data.</text>
</comment>
<organism evidence="8 9">
    <name type="scientific">Candidatus Woykebacteria bacterium RBG_16_43_9</name>
    <dbReference type="NCBI Taxonomy" id="1802596"/>
    <lineage>
        <taxon>Bacteria</taxon>
        <taxon>Candidatus Woykeibacteriota</taxon>
    </lineage>
</organism>
<dbReference type="AlphaFoldDB" id="A0A1G1WEC7"/>
<reference evidence="8 9" key="1">
    <citation type="journal article" date="2016" name="Nat. Commun.">
        <title>Thousands of microbial genomes shed light on interconnected biogeochemical processes in an aquifer system.</title>
        <authorList>
            <person name="Anantharaman K."/>
            <person name="Brown C.T."/>
            <person name="Hug L.A."/>
            <person name="Sharon I."/>
            <person name="Castelle C.J."/>
            <person name="Probst A.J."/>
            <person name="Thomas B.C."/>
            <person name="Singh A."/>
            <person name="Wilkins M.J."/>
            <person name="Karaoz U."/>
            <person name="Brodie E.L."/>
            <person name="Williams K.H."/>
            <person name="Hubbard S.S."/>
            <person name="Banfield J.F."/>
        </authorList>
    </citation>
    <scope>NUCLEOTIDE SEQUENCE [LARGE SCALE GENOMIC DNA]</scope>
</reference>
<dbReference type="InterPro" id="IPR019734">
    <property type="entry name" value="TPR_rpt"/>
</dbReference>
<feature type="transmembrane region" description="Helical" evidence="6">
    <location>
        <begin position="213"/>
        <end position="230"/>
    </location>
</feature>
<dbReference type="Proteomes" id="UP000176389">
    <property type="component" value="Unassembled WGS sequence"/>
</dbReference>
<feature type="transmembrane region" description="Helical" evidence="6">
    <location>
        <begin position="9"/>
        <end position="28"/>
    </location>
</feature>
<dbReference type="STRING" id="1802596.A2Z11_04130"/>
<feature type="transmembrane region" description="Helical" evidence="6">
    <location>
        <begin position="101"/>
        <end position="119"/>
    </location>
</feature>
<accession>A0A1G1WEC7</accession>
<dbReference type="EMBL" id="MHCS01000033">
    <property type="protein sequence ID" value="OGY26049.1"/>
    <property type="molecule type" value="Genomic_DNA"/>
</dbReference>
<dbReference type="Pfam" id="PF04932">
    <property type="entry name" value="Wzy_C"/>
    <property type="match status" value="1"/>
</dbReference>
<evidence type="ECO:0000256" key="2">
    <source>
        <dbReference type="ARBA" id="ARBA00022692"/>
    </source>
</evidence>
<feature type="transmembrane region" description="Helical" evidence="6">
    <location>
        <begin position="40"/>
        <end position="58"/>
    </location>
</feature>
<feature type="transmembrane region" description="Helical" evidence="6">
    <location>
        <begin position="236"/>
        <end position="257"/>
    </location>
</feature>
<evidence type="ECO:0000256" key="5">
    <source>
        <dbReference type="PROSITE-ProRule" id="PRU00339"/>
    </source>
</evidence>
<evidence type="ECO:0000256" key="6">
    <source>
        <dbReference type="SAM" id="Phobius"/>
    </source>
</evidence>
<sequence>MKSSRLAETIIEFTFYGLIFFVPIIFLPVTSELFEFNKMILVYFGSSILLTAWLFKSVSERSFLLKRTPLDIPILLFLLANIAATIFSIDPHVSIFGAYSRFNGGLLSSLSYIILFYSLVTFFDKDKLIRLFKLLLLSSTIVAVYAILQYPTPFFRDADGSFRGIDAGYWQQNAQARVFSTLGHPNWLAAYLAMVIPFALAFLVLVKRTWEKILFSSLLIIYFLAFTFTYSRGGTVGLVVTTFTLIAGFIVIFRKQITKFIWSRKYSKAFSLLKPPRPGFFILFTLVGWAIIIFFFGNAFTSRGVNLNALTAEGDTQLATAGPETGRIRLIVWRGAFDIFKNSPILGSGVETFALSYYQFRPSEHNLTTEWNFLYNKAHNEFVNYLATTGIVGLAAYLFLIITFIYLVIAYLNQKAESWQKIFIVSALSGFTGFHAQNLFGFSVVPIAMLFFLTPAFFFILSNHENLIRIPLKFLPLRLSFLLKTVVLLVGLALFVSVSIMWLADFYYNRGISTSNYSQAYKDLKLAASLRPDEPLYEANLGLITMYLSQELEGKKKKNKIAESFDYLNASTATSPANISIWRIRLQTVYNLATEQKEYIPQVVRSAEIIGDLAPTEAEIQYNLGSMYVFAGDYKRAQVQLEKVVHLKFNYLDAWKLLFQVDSELEDAPAQKEHLEKFKKSYPEKADDKDFLEKYNLF</sequence>
<dbReference type="InterPro" id="IPR011990">
    <property type="entry name" value="TPR-like_helical_dom_sf"/>
</dbReference>
<dbReference type="InterPro" id="IPR007016">
    <property type="entry name" value="O-antigen_ligase-rel_domated"/>
</dbReference>
<dbReference type="PANTHER" id="PTHR37422:SF13">
    <property type="entry name" value="LIPOPOLYSACCHARIDE BIOSYNTHESIS PROTEIN PA4999-RELATED"/>
    <property type="match status" value="1"/>
</dbReference>
<proteinExistence type="predicted"/>
<feature type="transmembrane region" description="Helical" evidence="6">
    <location>
        <begin position="481"/>
        <end position="504"/>
    </location>
</feature>
<dbReference type="SUPFAM" id="SSF48452">
    <property type="entry name" value="TPR-like"/>
    <property type="match status" value="1"/>
</dbReference>
<feature type="transmembrane region" description="Helical" evidence="6">
    <location>
        <begin position="278"/>
        <end position="300"/>
    </location>
</feature>
<keyword evidence="2 6" id="KW-0812">Transmembrane</keyword>
<evidence type="ECO:0000256" key="1">
    <source>
        <dbReference type="ARBA" id="ARBA00004141"/>
    </source>
</evidence>
<comment type="subcellular location">
    <subcellularLocation>
        <location evidence="1">Membrane</location>
        <topology evidence="1">Multi-pass membrane protein</topology>
    </subcellularLocation>
</comment>
<keyword evidence="3 6" id="KW-1133">Transmembrane helix</keyword>
<feature type="transmembrane region" description="Helical" evidence="6">
    <location>
        <begin position="382"/>
        <end position="412"/>
    </location>
</feature>
<gene>
    <name evidence="8" type="ORF">A2Z11_04130</name>
</gene>
<keyword evidence="4 6" id="KW-0472">Membrane</keyword>
<keyword evidence="5" id="KW-0802">TPR repeat</keyword>
<feature type="transmembrane region" description="Helical" evidence="6">
    <location>
        <begin position="131"/>
        <end position="148"/>
    </location>
</feature>
<evidence type="ECO:0000256" key="4">
    <source>
        <dbReference type="ARBA" id="ARBA00023136"/>
    </source>
</evidence>
<evidence type="ECO:0000259" key="7">
    <source>
        <dbReference type="Pfam" id="PF04932"/>
    </source>
</evidence>
<evidence type="ECO:0000313" key="8">
    <source>
        <dbReference type="EMBL" id="OGY26049.1"/>
    </source>
</evidence>